<evidence type="ECO:0000256" key="5">
    <source>
        <dbReference type="HAMAP-Rule" id="MF_00150"/>
    </source>
</evidence>
<dbReference type="STRING" id="1524460.IX84_10335"/>
<reference evidence="8 9" key="1">
    <citation type="journal article" date="2014" name="Int. J. Syst. Evol. Microbiol.">
        <title>Phaeodactylibacter xiamenensis gen. nov., sp. nov., a member of the family Saprospiraceae isolated from the marine alga Phaeodactylum tricornutum.</title>
        <authorList>
            <person name="Chen Z.Jr."/>
            <person name="Lei X."/>
            <person name="Lai Q."/>
            <person name="Li Y."/>
            <person name="Zhang B."/>
            <person name="Zhang J."/>
            <person name="Zhang H."/>
            <person name="Yang L."/>
            <person name="Zheng W."/>
            <person name="Tian Y."/>
            <person name="Yu Z."/>
            <person name="Xu H.Jr."/>
            <person name="Zheng T."/>
        </authorList>
    </citation>
    <scope>NUCLEOTIDE SEQUENCE [LARGE SCALE GENOMIC DNA]</scope>
    <source>
        <strain evidence="8 9">KD52</strain>
    </source>
</reference>
<feature type="domain" description="Semialdehyde dehydrogenase NAD-binding" evidence="7">
    <location>
        <begin position="3"/>
        <end position="124"/>
    </location>
</feature>
<evidence type="ECO:0000259" key="7">
    <source>
        <dbReference type="SMART" id="SM00859"/>
    </source>
</evidence>
<organism evidence="8 9">
    <name type="scientific">Phaeodactylibacter xiamenensis</name>
    <dbReference type="NCBI Taxonomy" id="1524460"/>
    <lineage>
        <taxon>Bacteria</taxon>
        <taxon>Pseudomonadati</taxon>
        <taxon>Bacteroidota</taxon>
        <taxon>Saprospiria</taxon>
        <taxon>Saprospirales</taxon>
        <taxon>Haliscomenobacteraceae</taxon>
        <taxon>Phaeodactylibacter</taxon>
    </lineage>
</organism>
<evidence type="ECO:0000256" key="4">
    <source>
        <dbReference type="ARBA" id="ARBA00023002"/>
    </source>
</evidence>
<dbReference type="RefSeq" id="WP_044219520.1">
    <property type="nucleotide sequence ID" value="NZ_JBKAGJ010000007.1"/>
</dbReference>
<dbReference type="EC" id="1.2.1.38" evidence="5"/>
<dbReference type="GO" id="GO:0006526">
    <property type="term" value="P:L-arginine biosynthetic process"/>
    <property type="evidence" value="ECO:0007669"/>
    <property type="project" value="UniProtKB-UniRule"/>
</dbReference>
<keyword evidence="2 5" id="KW-0028">Amino-acid biosynthesis</keyword>
<dbReference type="GO" id="GO:0051287">
    <property type="term" value="F:NAD binding"/>
    <property type="evidence" value="ECO:0007669"/>
    <property type="project" value="InterPro"/>
</dbReference>
<dbReference type="CDD" id="cd23934">
    <property type="entry name" value="AGPR_1_C"/>
    <property type="match status" value="1"/>
</dbReference>
<dbReference type="NCBIfam" id="TIGR01850">
    <property type="entry name" value="argC"/>
    <property type="match status" value="1"/>
</dbReference>
<evidence type="ECO:0000256" key="6">
    <source>
        <dbReference type="PROSITE-ProRule" id="PRU10010"/>
    </source>
</evidence>
<comment type="caution">
    <text evidence="8">The sequence shown here is derived from an EMBL/GenBank/DDBJ whole genome shotgun (WGS) entry which is preliminary data.</text>
</comment>
<keyword evidence="9" id="KW-1185">Reference proteome</keyword>
<comment type="pathway">
    <text evidence="5">Amino-acid biosynthesis; L-arginine biosynthesis; N(2)-acetyl-L-ornithine from L-glutamate: step 3/4.</text>
</comment>
<keyword evidence="1 5" id="KW-0055">Arginine biosynthesis</keyword>
<dbReference type="GO" id="GO:0070401">
    <property type="term" value="F:NADP+ binding"/>
    <property type="evidence" value="ECO:0007669"/>
    <property type="project" value="InterPro"/>
</dbReference>
<dbReference type="GO" id="GO:0003942">
    <property type="term" value="F:N-acetyl-gamma-glutamyl-phosphate reductase activity"/>
    <property type="evidence" value="ECO:0007669"/>
    <property type="project" value="UniProtKB-UniRule"/>
</dbReference>
<dbReference type="InterPro" id="IPR000706">
    <property type="entry name" value="AGPR_type-1"/>
</dbReference>
<dbReference type="Gene3D" id="3.40.50.720">
    <property type="entry name" value="NAD(P)-binding Rossmann-like Domain"/>
    <property type="match status" value="1"/>
</dbReference>
<proteinExistence type="inferred from homology"/>
<dbReference type="EMBL" id="JPOS01000020">
    <property type="protein sequence ID" value="KGE88204.1"/>
    <property type="molecule type" value="Genomic_DNA"/>
</dbReference>
<dbReference type="Gene3D" id="3.30.360.10">
    <property type="entry name" value="Dihydrodipicolinate Reductase, domain 2"/>
    <property type="match status" value="1"/>
</dbReference>
<protein>
    <recommendedName>
        <fullName evidence="5">N-acetyl-gamma-glutamyl-phosphate reductase</fullName>
        <shortName evidence="5">AGPR</shortName>
        <ecNumber evidence="5">1.2.1.38</ecNumber>
    </recommendedName>
    <alternativeName>
        <fullName evidence="5">N-acetyl-glutamate semialdehyde dehydrogenase</fullName>
        <shortName evidence="5">NAGSA dehydrogenase</shortName>
    </alternativeName>
</protein>
<dbReference type="InterPro" id="IPR050085">
    <property type="entry name" value="AGPR"/>
</dbReference>
<evidence type="ECO:0000313" key="9">
    <source>
        <dbReference type="Proteomes" id="UP000029736"/>
    </source>
</evidence>
<dbReference type="InterPro" id="IPR000534">
    <property type="entry name" value="Semialdehyde_DH_NAD-bd"/>
</dbReference>
<evidence type="ECO:0000256" key="2">
    <source>
        <dbReference type="ARBA" id="ARBA00022605"/>
    </source>
</evidence>
<dbReference type="CDD" id="cd17895">
    <property type="entry name" value="AGPR_1_N"/>
    <property type="match status" value="1"/>
</dbReference>
<evidence type="ECO:0000256" key="1">
    <source>
        <dbReference type="ARBA" id="ARBA00022571"/>
    </source>
</evidence>
<accession>A0A098S6Q1</accession>
<comment type="subcellular location">
    <subcellularLocation>
        <location evidence="5">Cytoplasm</location>
    </subcellularLocation>
</comment>
<evidence type="ECO:0000313" key="8">
    <source>
        <dbReference type="EMBL" id="KGE88204.1"/>
    </source>
</evidence>
<evidence type="ECO:0000256" key="3">
    <source>
        <dbReference type="ARBA" id="ARBA00022857"/>
    </source>
</evidence>
<dbReference type="HAMAP" id="MF_00150">
    <property type="entry name" value="ArgC_type1"/>
    <property type="match status" value="1"/>
</dbReference>
<comment type="catalytic activity">
    <reaction evidence="5">
        <text>N-acetyl-L-glutamate 5-semialdehyde + phosphate + NADP(+) = N-acetyl-L-glutamyl 5-phosphate + NADPH + H(+)</text>
        <dbReference type="Rhea" id="RHEA:21588"/>
        <dbReference type="ChEBI" id="CHEBI:15378"/>
        <dbReference type="ChEBI" id="CHEBI:29123"/>
        <dbReference type="ChEBI" id="CHEBI:43474"/>
        <dbReference type="ChEBI" id="CHEBI:57783"/>
        <dbReference type="ChEBI" id="CHEBI:57936"/>
        <dbReference type="ChEBI" id="CHEBI:58349"/>
        <dbReference type="EC" id="1.2.1.38"/>
    </reaction>
</comment>
<comment type="similarity">
    <text evidence="5">Belongs to the NAGSA dehydrogenase family. Type 1 subfamily.</text>
</comment>
<dbReference type="OrthoDB" id="9801289at2"/>
<dbReference type="SUPFAM" id="SSF55347">
    <property type="entry name" value="Glyceraldehyde-3-phosphate dehydrogenase-like, C-terminal domain"/>
    <property type="match status" value="1"/>
</dbReference>
<dbReference type="InterPro" id="IPR023013">
    <property type="entry name" value="AGPR_AS"/>
</dbReference>
<keyword evidence="4 5" id="KW-0560">Oxidoreductase</keyword>
<name>A0A098S6Q1_9BACT</name>
<dbReference type="PROSITE" id="PS01224">
    <property type="entry name" value="ARGC"/>
    <property type="match status" value="1"/>
</dbReference>
<dbReference type="Proteomes" id="UP000029736">
    <property type="component" value="Unassembled WGS sequence"/>
</dbReference>
<dbReference type="Pfam" id="PF22698">
    <property type="entry name" value="Semialdhyde_dhC_1"/>
    <property type="match status" value="1"/>
</dbReference>
<dbReference type="PANTHER" id="PTHR32338">
    <property type="entry name" value="N-ACETYL-GAMMA-GLUTAMYL-PHOSPHATE REDUCTASE, CHLOROPLASTIC-RELATED-RELATED"/>
    <property type="match status" value="1"/>
</dbReference>
<dbReference type="SUPFAM" id="SSF51735">
    <property type="entry name" value="NAD(P)-binding Rossmann-fold domains"/>
    <property type="match status" value="1"/>
</dbReference>
<dbReference type="SMART" id="SM00859">
    <property type="entry name" value="Semialdhyde_dh"/>
    <property type="match status" value="1"/>
</dbReference>
<keyword evidence="3 5" id="KW-0521">NADP</keyword>
<dbReference type="InterPro" id="IPR036291">
    <property type="entry name" value="NAD(P)-bd_dom_sf"/>
</dbReference>
<gene>
    <name evidence="5" type="primary">argC</name>
    <name evidence="8" type="ORF">IX84_10335</name>
</gene>
<keyword evidence="5" id="KW-0963">Cytoplasm</keyword>
<dbReference type="UniPathway" id="UPA00068">
    <property type="reaction ID" value="UER00108"/>
</dbReference>
<feature type="active site" evidence="5 6">
    <location>
        <position position="132"/>
    </location>
</feature>
<dbReference type="InterPro" id="IPR058924">
    <property type="entry name" value="AGPR_dimerisation_dom"/>
</dbReference>
<sequence length="322" mass="35467">MINAGIVGGAGYTAGELLRILINHPDVEIAWVQSNSQAGKAVAAVHTSLLGETYLQFQAEAEYGSVDVLFLCMGHGRSASFLSENEVPEEVRIIDLSTDFRAESEDHDFVYGLPELQRDRIRLATRVANPGCFATAIQLALLPLAKNGLLEDHVHVHAVTGSTGAGQAPSATTHFSWRNNNISIYKAFRHQHLQEIGQSVRMLQPDFDLDINFLPLRGNFPRGIYTSTYLYTDLKAGKATELFEEFYADSPFVFCSPTNPDLKQVVNTNKGIVYLDWHEGKLLIVSMIDNLLKGASGQAVQNMNLLFGLDEAAGLRLKPSQF</sequence>
<comment type="function">
    <text evidence="5">Catalyzes the NADPH-dependent reduction of N-acetyl-5-glutamyl phosphate to yield N-acetyl-L-glutamate 5-semialdehyde.</text>
</comment>
<dbReference type="PANTHER" id="PTHR32338:SF10">
    <property type="entry name" value="N-ACETYL-GAMMA-GLUTAMYL-PHOSPHATE REDUCTASE, CHLOROPLASTIC-RELATED"/>
    <property type="match status" value="1"/>
</dbReference>
<dbReference type="GO" id="GO:0005737">
    <property type="term" value="C:cytoplasm"/>
    <property type="evidence" value="ECO:0007669"/>
    <property type="project" value="UniProtKB-SubCell"/>
</dbReference>
<dbReference type="Pfam" id="PF01118">
    <property type="entry name" value="Semialdhyde_dh"/>
    <property type="match status" value="1"/>
</dbReference>
<dbReference type="AlphaFoldDB" id="A0A098S6Q1"/>